<dbReference type="FunFam" id="1.20.81.30:FF:000001">
    <property type="entry name" value="Type II secretion system protein F"/>
    <property type="match status" value="2"/>
</dbReference>
<evidence type="ECO:0000259" key="9">
    <source>
        <dbReference type="Pfam" id="PF00482"/>
    </source>
</evidence>
<dbReference type="Gene3D" id="1.20.81.30">
    <property type="entry name" value="Type II secretion system (T2SS), domain F"/>
    <property type="match status" value="2"/>
</dbReference>
<keyword evidence="11" id="KW-1185">Reference proteome</keyword>
<keyword evidence="3" id="KW-1003">Cell membrane</keyword>
<evidence type="ECO:0000256" key="3">
    <source>
        <dbReference type="ARBA" id="ARBA00022475"/>
    </source>
</evidence>
<evidence type="ECO:0000256" key="8">
    <source>
        <dbReference type="SAM" id="Phobius"/>
    </source>
</evidence>
<organism evidence="10 11">
    <name type="scientific">Thiovibrio frasassiensis</name>
    <dbReference type="NCBI Taxonomy" id="2984131"/>
    <lineage>
        <taxon>Bacteria</taxon>
        <taxon>Pseudomonadati</taxon>
        <taxon>Thermodesulfobacteriota</taxon>
        <taxon>Desulfobulbia</taxon>
        <taxon>Desulfobulbales</taxon>
        <taxon>Thiovibrionaceae</taxon>
        <taxon>Thiovibrio</taxon>
    </lineage>
</organism>
<dbReference type="PANTHER" id="PTHR30012:SF7">
    <property type="entry name" value="PROTEIN TRANSPORT PROTEIN HOFC HOMOLOG"/>
    <property type="match status" value="1"/>
</dbReference>
<feature type="domain" description="Type II secretion system protein GspF" evidence="9">
    <location>
        <begin position="68"/>
        <end position="191"/>
    </location>
</feature>
<evidence type="ECO:0000256" key="5">
    <source>
        <dbReference type="ARBA" id="ARBA00022692"/>
    </source>
</evidence>
<evidence type="ECO:0000256" key="1">
    <source>
        <dbReference type="ARBA" id="ARBA00004429"/>
    </source>
</evidence>
<dbReference type="InterPro" id="IPR018076">
    <property type="entry name" value="T2SS_GspF_dom"/>
</dbReference>
<dbReference type="InterPro" id="IPR003004">
    <property type="entry name" value="GspF/PilC"/>
</dbReference>
<feature type="transmembrane region" description="Helical" evidence="8">
    <location>
        <begin position="222"/>
        <end position="240"/>
    </location>
</feature>
<keyword evidence="7 8" id="KW-0472">Membrane</keyword>
<comment type="caution">
    <text evidence="10">The sequence shown here is derived from an EMBL/GenBank/DDBJ whole genome shotgun (WGS) entry which is preliminary data.</text>
</comment>
<feature type="transmembrane region" description="Helical" evidence="8">
    <location>
        <begin position="374"/>
        <end position="394"/>
    </location>
</feature>
<dbReference type="PANTHER" id="PTHR30012">
    <property type="entry name" value="GENERAL SECRETION PATHWAY PROTEIN"/>
    <property type="match status" value="1"/>
</dbReference>
<dbReference type="Pfam" id="PF00482">
    <property type="entry name" value="T2SSF"/>
    <property type="match status" value="2"/>
</dbReference>
<evidence type="ECO:0000256" key="6">
    <source>
        <dbReference type="ARBA" id="ARBA00022989"/>
    </source>
</evidence>
<reference evidence="10" key="1">
    <citation type="journal article" date="2022" name="bioRxiv">
        <title>Thiovibrio frasassiensisgen. nov., sp. nov., an autotrophic, elemental sulfur disproportionating bacterium isolated from sulfidic karst sediment, and proposal of Thiovibrionaceae fam. nov.</title>
        <authorList>
            <person name="Aronson H."/>
            <person name="Thomas C."/>
            <person name="Bhattacharyya M."/>
            <person name="Eckstein S."/>
            <person name="Jensen S."/>
            <person name="Barco R."/>
            <person name="Macalady J."/>
            <person name="Amend J."/>
        </authorList>
    </citation>
    <scope>NUCLEOTIDE SEQUENCE</scope>
    <source>
        <strain evidence="10">RS19-109</strain>
    </source>
</reference>
<keyword evidence="6 8" id="KW-1133">Transmembrane helix</keyword>
<comment type="similarity">
    <text evidence="2">Belongs to the GSP F family.</text>
</comment>
<name>A0A9X4MP76_9BACT</name>
<evidence type="ECO:0000256" key="7">
    <source>
        <dbReference type="ARBA" id="ARBA00023136"/>
    </source>
</evidence>
<dbReference type="Proteomes" id="UP001154240">
    <property type="component" value="Unassembled WGS sequence"/>
</dbReference>
<feature type="transmembrane region" description="Helical" evidence="8">
    <location>
        <begin position="168"/>
        <end position="193"/>
    </location>
</feature>
<evidence type="ECO:0000256" key="2">
    <source>
        <dbReference type="ARBA" id="ARBA00005745"/>
    </source>
</evidence>
<dbReference type="InterPro" id="IPR042094">
    <property type="entry name" value="T2SS_GspF_sf"/>
</dbReference>
<evidence type="ECO:0000313" key="10">
    <source>
        <dbReference type="EMBL" id="MDG4476342.1"/>
    </source>
</evidence>
<keyword evidence="4" id="KW-0997">Cell inner membrane</keyword>
<accession>A0A9X4MP76</accession>
<evidence type="ECO:0000313" key="11">
    <source>
        <dbReference type="Proteomes" id="UP001154240"/>
    </source>
</evidence>
<comment type="subcellular location">
    <subcellularLocation>
        <location evidence="1">Cell inner membrane</location>
        <topology evidence="1">Multi-pass membrane protein</topology>
    </subcellularLocation>
</comment>
<protein>
    <submittedName>
        <fullName evidence="10">Type II secretion system F family protein</fullName>
    </submittedName>
</protein>
<keyword evidence="5 8" id="KW-0812">Transmembrane</keyword>
<dbReference type="AlphaFoldDB" id="A0A9X4MP76"/>
<dbReference type="GO" id="GO:0005886">
    <property type="term" value="C:plasma membrane"/>
    <property type="evidence" value="ECO:0007669"/>
    <property type="project" value="UniProtKB-SubCell"/>
</dbReference>
<reference evidence="10" key="2">
    <citation type="submission" date="2022-10" db="EMBL/GenBank/DDBJ databases">
        <authorList>
            <person name="Aronson H.S."/>
        </authorList>
    </citation>
    <scope>NUCLEOTIDE SEQUENCE</scope>
    <source>
        <strain evidence="10">RS19-109</strain>
    </source>
</reference>
<proteinExistence type="inferred from homology"/>
<dbReference type="PRINTS" id="PR00812">
    <property type="entry name" value="BCTERIALGSPF"/>
</dbReference>
<dbReference type="EMBL" id="JAPHEH010000001">
    <property type="protein sequence ID" value="MDG4476342.1"/>
    <property type="molecule type" value="Genomic_DNA"/>
</dbReference>
<sequence length="403" mass="44282">MPFYIWKGVNSYGEKRKGKIEMPNEAMAQSHLKKMRITVSMLKEAPKDMFENIEFLKPKVTGKDVVIFTRQLSTMIDAGLPLVQSLEILGEQMENPTFKKVLRAIRSDVETGTTFADAMKKHPSCFDTLYCNMVEAGEVGGILDTILNRLASFMEKNMALKKKVKGAMTYPVICICISFVVMAVMLVFVVPVFEKMFADFGGALPAPTQMVVDMSAFAQKNFLLIIGAMFGAVFLVKKIYKTEKGRIEMDRMLLNMPIIGPLLRRVAVAKFTRTLGTMLQSGVPILESLNVVARTAGNKIIEMAVFRVTDSISEGRAIAEPLEETGVFPGMVVQMINVGEATGALDVMLTKIADFYDEEVDQAVENLTAAIEPLMMVFLGGMIGGLVIAMYLPIFSMAGAVGG</sequence>
<dbReference type="RefSeq" id="WP_307633310.1">
    <property type="nucleotide sequence ID" value="NZ_JAPHEH010000001.1"/>
</dbReference>
<feature type="domain" description="Type II secretion system protein GspF" evidence="9">
    <location>
        <begin position="271"/>
        <end position="393"/>
    </location>
</feature>
<dbReference type="GO" id="GO:0015628">
    <property type="term" value="P:protein secretion by the type II secretion system"/>
    <property type="evidence" value="ECO:0007669"/>
    <property type="project" value="TreeGrafter"/>
</dbReference>
<evidence type="ECO:0000256" key="4">
    <source>
        <dbReference type="ARBA" id="ARBA00022519"/>
    </source>
</evidence>
<gene>
    <name evidence="10" type="ORF">OLX77_09250</name>
</gene>